<dbReference type="CDD" id="cd19097">
    <property type="entry name" value="AKR_unchar"/>
    <property type="match status" value="1"/>
</dbReference>
<organism evidence="2 3">
    <name type="scientific">Pilimelia terevasa</name>
    <dbReference type="NCBI Taxonomy" id="53372"/>
    <lineage>
        <taxon>Bacteria</taxon>
        <taxon>Bacillati</taxon>
        <taxon>Actinomycetota</taxon>
        <taxon>Actinomycetes</taxon>
        <taxon>Micromonosporales</taxon>
        <taxon>Micromonosporaceae</taxon>
        <taxon>Pilimelia</taxon>
    </lineage>
</organism>
<evidence type="ECO:0000313" key="3">
    <source>
        <dbReference type="Proteomes" id="UP000662200"/>
    </source>
</evidence>
<name>A0A8J3BQH4_9ACTN</name>
<reference evidence="2" key="2">
    <citation type="submission" date="2020-09" db="EMBL/GenBank/DDBJ databases">
        <authorList>
            <person name="Sun Q."/>
            <person name="Ohkuma M."/>
        </authorList>
    </citation>
    <scope>NUCLEOTIDE SEQUENCE</scope>
    <source>
        <strain evidence="2">JCM 3091</strain>
    </source>
</reference>
<evidence type="ECO:0000259" key="1">
    <source>
        <dbReference type="Pfam" id="PF00248"/>
    </source>
</evidence>
<dbReference type="InterPro" id="IPR053135">
    <property type="entry name" value="AKR2_Oxidoreductase"/>
</dbReference>
<evidence type="ECO:0000313" key="2">
    <source>
        <dbReference type="EMBL" id="GGK35830.1"/>
    </source>
</evidence>
<dbReference type="PANTHER" id="PTHR43312:SF1">
    <property type="entry name" value="NADP-DEPENDENT OXIDOREDUCTASE DOMAIN-CONTAINING PROTEIN"/>
    <property type="match status" value="1"/>
</dbReference>
<dbReference type="EMBL" id="BMQC01000010">
    <property type="protein sequence ID" value="GGK35830.1"/>
    <property type="molecule type" value="Genomic_DNA"/>
</dbReference>
<dbReference type="PANTHER" id="PTHR43312">
    <property type="entry name" value="D-THREO-ALDOSE 1-DEHYDROGENASE"/>
    <property type="match status" value="1"/>
</dbReference>
<dbReference type="Pfam" id="PF00248">
    <property type="entry name" value="Aldo_ket_red"/>
    <property type="match status" value="1"/>
</dbReference>
<feature type="domain" description="NADP-dependent oxidoreductase" evidence="1">
    <location>
        <begin position="30"/>
        <end position="304"/>
    </location>
</feature>
<reference evidence="2" key="1">
    <citation type="journal article" date="2014" name="Int. J. Syst. Evol. Microbiol.">
        <title>Complete genome sequence of Corynebacterium casei LMG S-19264T (=DSM 44701T), isolated from a smear-ripened cheese.</title>
        <authorList>
            <consortium name="US DOE Joint Genome Institute (JGI-PGF)"/>
            <person name="Walter F."/>
            <person name="Albersmeier A."/>
            <person name="Kalinowski J."/>
            <person name="Ruckert C."/>
        </authorList>
    </citation>
    <scope>NUCLEOTIDE SEQUENCE</scope>
    <source>
        <strain evidence="2">JCM 3091</strain>
    </source>
</reference>
<dbReference type="Gene3D" id="3.20.20.100">
    <property type="entry name" value="NADP-dependent oxidoreductase domain"/>
    <property type="match status" value="1"/>
</dbReference>
<dbReference type="InterPro" id="IPR036812">
    <property type="entry name" value="NAD(P)_OxRdtase_dom_sf"/>
</dbReference>
<dbReference type="RefSeq" id="WP_189115004.1">
    <property type="nucleotide sequence ID" value="NZ_BMQC01000010.1"/>
</dbReference>
<dbReference type="SUPFAM" id="SSF51430">
    <property type="entry name" value="NAD(P)-linked oxidoreductase"/>
    <property type="match status" value="1"/>
</dbReference>
<proteinExistence type="predicted"/>
<dbReference type="InterPro" id="IPR023210">
    <property type="entry name" value="NADP_OxRdtase_dom"/>
</dbReference>
<comment type="caution">
    <text evidence="2">The sequence shown here is derived from an EMBL/GenBank/DDBJ whole genome shotgun (WGS) entry which is preliminary data.</text>
</comment>
<dbReference type="Proteomes" id="UP000662200">
    <property type="component" value="Unassembled WGS sequence"/>
</dbReference>
<gene>
    <name evidence="2" type="ORF">GCM10010124_30640</name>
</gene>
<keyword evidence="3" id="KW-1185">Reference proteome</keyword>
<accession>A0A8J3BQH4</accession>
<sequence>MPQSGTEVQPVPAPPRVPDRWCGGYRQSALILGGAQLGGYGPAAATPVGPTVALLRTAAELGVTHIDTARAYGASEQRLGAALPALPADTFALVTKVAPLATPDGGARADAGHVAVAVEESVARSRETLGVERLAVLLHRTADAWLAGGAAWEQLRRLRARGVATRIGVAIQRPDELPAVLALPELDYLQLPCNILDRRWLAPAVSEALLARPDLVVSVRSVFLQGLLAAGRAVRWPGLPDADRDELITTLDRLAVTLGRPGRDELCLAYVRSLPWVTSAVIGAESADQLRQHAALVRGAPLSAAERDWVRDAVPAVPEELLDPCRWRTPAAALCP</sequence>
<dbReference type="AlphaFoldDB" id="A0A8J3BQH4"/>
<protein>
    <submittedName>
        <fullName evidence="2">Oxidoreductase</fullName>
    </submittedName>
</protein>